<keyword evidence="4" id="KW-0597">Phosphoprotein</keyword>
<comment type="subcellular location">
    <subcellularLocation>
        <location evidence="2">Membrane</location>
    </subcellularLocation>
</comment>
<evidence type="ECO:0000256" key="1">
    <source>
        <dbReference type="ARBA" id="ARBA00000085"/>
    </source>
</evidence>
<keyword evidence="12 13" id="KW-0472">Membrane</keyword>
<evidence type="ECO:0000256" key="3">
    <source>
        <dbReference type="ARBA" id="ARBA00012438"/>
    </source>
</evidence>
<evidence type="ECO:0000256" key="6">
    <source>
        <dbReference type="ARBA" id="ARBA00022692"/>
    </source>
</evidence>
<evidence type="ECO:0000256" key="8">
    <source>
        <dbReference type="ARBA" id="ARBA00022777"/>
    </source>
</evidence>
<comment type="caution">
    <text evidence="16">The sequence shown here is derived from an EMBL/GenBank/DDBJ whole genome shotgun (WGS) entry which is preliminary data.</text>
</comment>
<dbReference type="PROSITE" id="PS50109">
    <property type="entry name" value="HIS_KIN"/>
    <property type="match status" value="1"/>
</dbReference>
<keyword evidence="10 13" id="KW-1133">Transmembrane helix</keyword>
<proteinExistence type="predicted"/>
<feature type="domain" description="Histidine kinase" evidence="14">
    <location>
        <begin position="265"/>
        <end position="463"/>
    </location>
</feature>
<comment type="catalytic activity">
    <reaction evidence="1">
        <text>ATP + protein L-histidine = ADP + protein N-phospho-L-histidine.</text>
        <dbReference type="EC" id="2.7.13.3"/>
    </reaction>
</comment>
<reference evidence="16 17" key="1">
    <citation type="submission" date="2019-06" db="EMBL/GenBank/DDBJ databases">
        <title>Draft genome of Aliikangiella marina GYP-15.</title>
        <authorList>
            <person name="Wang G."/>
        </authorList>
    </citation>
    <scope>NUCLEOTIDE SEQUENCE [LARGE SCALE GENOMIC DNA]</scope>
    <source>
        <strain evidence="16 17">GYP-15</strain>
    </source>
</reference>
<name>A0A545TDD7_9GAMM</name>
<gene>
    <name evidence="16" type="ORF">FLL45_09850</name>
</gene>
<dbReference type="InterPro" id="IPR058619">
    <property type="entry name" value="PhoQ/CarS-like_HATPase"/>
</dbReference>
<evidence type="ECO:0000313" key="17">
    <source>
        <dbReference type="Proteomes" id="UP000317839"/>
    </source>
</evidence>
<dbReference type="GO" id="GO:0005524">
    <property type="term" value="F:ATP binding"/>
    <property type="evidence" value="ECO:0007669"/>
    <property type="project" value="UniProtKB-KW"/>
</dbReference>
<dbReference type="PRINTS" id="PR00344">
    <property type="entry name" value="BCTRLSENSOR"/>
</dbReference>
<keyword evidence="17" id="KW-1185">Reference proteome</keyword>
<keyword evidence="8" id="KW-0418">Kinase</keyword>
<evidence type="ECO:0000256" key="4">
    <source>
        <dbReference type="ARBA" id="ARBA00022553"/>
    </source>
</evidence>
<dbReference type="AlphaFoldDB" id="A0A545TDD7"/>
<dbReference type="SMART" id="SM00387">
    <property type="entry name" value="HATPase_c"/>
    <property type="match status" value="1"/>
</dbReference>
<evidence type="ECO:0000259" key="15">
    <source>
        <dbReference type="PROSITE" id="PS50885"/>
    </source>
</evidence>
<evidence type="ECO:0000256" key="13">
    <source>
        <dbReference type="SAM" id="Phobius"/>
    </source>
</evidence>
<dbReference type="InterPro" id="IPR003660">
    <property type="entry name" value="HAMP_dom"/>
</dbReference>
<dbReference type="GO" id="GO:0000155">
    <property type="term" value="F:phosphorelay sensor kinase activity"/>
    <property type="evidence" value="ECO:0007669"/>
    <property type="project" value="InterPro"/>
</dbReference>
<dbReference type="SUPFAM" id="SSF55874">
    <property type="entry name" value="ATPase domain of HSP90 chaperone/DNA topoisomerase II/histidine kinase"/>
    <property type="match status" value="1"/>
</dbReference>
<evidence type="ECO:0000256" key="9">
    <source>
        <dbReference type="ARBA" id="ARBA00022840"/>
    </source>
</evidence>
<evidence type="ECO:0000256" key="10">
    <source>
        <dbReference type="ARBA" id="ARBA00022989"/>
    </source>
</evidence>
<dbReference type="Pfam" id="PF02518">
    <property type="entry name" value="HATPase_c"/>
    <property type="match status" value="1"/>
</dbReference>
<dbReference type="Gene3D" id="3.30.565.10">
    <property type="entry name" value="Histidine kinase-like ATPase, C-terminal domain"/>
    <property type="match status" value="1"/>
</dbReference>
<dbReference type="PROSITE" id="PS50885">
    <property type="entry name" value="HAMP"/>
    <property type="match status" value="1"/>
</dbReference>
<accession>A0A545TDD7</accession>
<dbReference type="InterPro" id="IPR036097">
    <property type="entry name" value="HisK_dim/P_sf"/>
</dbReference>
<dbReference type="SUPFAM" id="SSF47384">
    <property type="entry name" value="Homodimeric domain of signal transducing histidine kinase"/>
    <property type="match status" value="1"/>
</dbReference>
<sequence>MQSRSITKRLKSSSLVKRMQSWSLKKRMTVVSSVILVVAFSLIYFIAKSAYTAASKSRLQESLVAQIYALMAVADEQDGQITLPEIMRNDRLNHVNSGLVAYVLEADGDLVWRSRSSDLFSILPDISQDYSLTELTVWRIESYRMFWIGDTIIWEHEDGTESEYLFLIGEKRTLLTAAVREFKREIMYWLFLTAFILIVVLGFALNISLLPLRNAQRQIELISRGDAERVEGEFPAELAPLTSSINRFIESEINQKKRYRDTLGNLAHSLKTPLAVVKSEIHQLGESAKQVELQKQIERIDDIVKYQLNRSVVTAGQTMKRKSLVEPEVKKIVDALNKVHMSKGLEITYEVAEDCYFPGEQGDLMELVGNLADNACKWANKKINIQVKHSNQNLIIAVEDDGTGIPEEKRALILDRGKRLDQQAEGQGLGLSIVMDIIKTYQGQIRILESQLGGAEFELTIPV</sequence>
<protein>
    <recommendedName>
        <fullName evidence="3">histidine kinase</fullName>
        <ecNumber evidence="3">2.7.13.3</ecNumber>
    </recommendedName>
</protein>
<dbReference type="InterPro" id="IPR005467">
    <property type="entry name" value="His_kinase_dom"/>
</dbReference>
<evidence type="ECO:0000256" key="2">
    <source>
        <dbReference type="ARBA" id="ARBA00004370"/>
    </source>
</evidence>
<keyword evidence="7" id="KW-0547">Nucleotide-binding</keyword>
<evidence type="ECO:0000256" key="7">
    <source>
        <dbReference type="ARBA" id="ARBA00022741"/>
    </source>
</evidence>
<dbReference type="PANTHER" id="PTHR45436">
    <property type="entry name" value="SENSOR HISTIDINE KINASE YKOH"/>
    <property type="match status" value="1"/>
</dbReference>
<dbReference type="EMBL" id="VIKR01000002">
    <property type="protein sequence ID" value="TQV75229.1"/>
    <property type="molecule type" value="Genomic_DNA"/>
</dbReference>
<dbReference type="CDD" id="cd16954">
    <property type="entry name" value="HATPase_PhoQ-like"/>
    <property type="match status" value="1"/>
</dbReference>
<evidence type="ECO:0000256" key="5">
    <source>
        <dbReference type="ARBA" id="ARBA00022679"/>
    </source>
</evidence>
<dbReference type="GO" id="GO:0005886">
    <property type="term" value="C:plasma membrane"/>
    <property type="evidence" value="ECO:0007669"/>
    <property type="project" value="TreeGrafter"/>
</dbReference>
<evidence type="ECO:0000256" key="12">
    <source>
        <dbReference type="ARBA" id="ARBA00023136"/>
    </source>
</evidence>
<keyword evidence="11" id="KW-0902">Two-component regulatory system</keyword>
<dbReference type="EC" id="2.7.13.3" evidence="3"/>
<dbReference type="PANTHER" id="PTHR45436:SF4">
    <property type="entry name" value="SENSOR PROTEIN PHOQ"/>
    <property type="match status" value="1"/>
</dbReference>
<keyword evidence="9" id="KW-0067">ATP-binding</keyword>
<dbReference type="Gene3D" id="1.10.287.130">
    <property type="match status" value="1"/>
</dbReference>
<dbReference type="OrthoDB" id="9809567at2"/>
<evidence type="ECO:0000259" key="14">
    <source>
        <dbReference type="PROSITE" id="PS50109"/>
    </source>
</evidence>
<dbReference type="InterPro" id="IPR003594">
    <property type="entry name" value="HATPase_dom"/>
</dbReference>
<dbReference type="InterPro" id="IPR036890">
    <property type="entry name" value="HATPase_C_sf"/>
</dbReference>
<evidence type="ECO:0000313" key="16">
    <source>
        <dbReference type="EMBL" id="TQV75229.1"/>
    </source>
</evidence>
<organism evidence="16 17">
    <name type="scientific">Aliikangiella marina</name>
    <dbReference type="NCBI Taxonomy" id="1712262"/>
    <lineage>
        <taxon>Bacteria</taxon>
        <taxon>Pseudomonadati</taxon>
        <taxon>Pseudomonadota</taxon>
        <taxon>Gammaproteobacteria</taxon>
        <taxon>Oceanospirillales</taxon>
        <taxon>Pleioneaceae</taxon>
        <taxon>Aliikangiella</taxon>
    </lineage>
</organism>
<keyword evidence="6 13" id="KW-0812">Transmembrane</keyword>
<feature type="domain" description="HAMP" evidence="15">
    <location>
        <begin position="206"/>
        <end position="257"/>
    </location>
</feature>
<feature type="transmembrane region" description="Helical" evidence="13">
    <location>
        <begin position="186"/>
        <end position="209"/>
    </location>
</feature>
<dbReference type="Proteomes" id="UP000317839">
    <property type="component" value="Unassembled WGS sequence"/>
</dbReference>
<keyword evidence="5" id="KW-0808">Transferase</keyword>
<dbReference type="InterPro" id="IPR050428">
    <property type="entry name" value="TCS_sensor_his_kinase"/>
</dbReference>
<dbReference type="InterPro" id="IPR004358">
    <property type="entry name" value="Sig_transdc_His_kin-like_C"/>
</dbReference>
<evidence type="ECO:0000256" key="11">
    <source>
        <dbReference type="ARBA" id="ARBA00023012"/>
    </source>
</evidence>